<evidence type="ECO:0000313" key="3">
    <source>
        <dbReference type="Proteomes" id="UP001189180"/>
    </source>
</evidence>
<accession>A0ABC9HHP3</accession>
<proteinExistence type="predicted"/>
<keyword evidence="1" id="KW-0732">Signal</keyword>
<organism evidence="2 3">
    <name type="scientific">Fasciola hepatica</name>
    <name type="common">Liver fluke</name>
    <dbReference type="NCBI Taxonomy" id="6192"/>
    <lineage>
        <taxon>Eukaryota</taxon>
        <taxon>Metazoa</taxon>
        <taxon>Spiralia</taxon>
        <taxon>Lophotrochozoa</taxon>
        <taxon>Platyhelminthes</taxon>
        <taxon>Trematoda</taxon>
        <taxon>Digenea</taxon>
        <taxon>Plagiorchiida</taxon>
        <taxon>Echinostomata</taxon>
        <taxon>Echinostomatoidea</taxon>
        <taxon>Fasciolidae</taxon>
        <taxon>Fasciola</taxon>
    </lineage>
</organism>
<feature type="chain" id="PRO_5044844304" description="Secreted protein" evidence="1">
    <location>
        <begin position="23"/>
        <end position="92"/>
    </location>
</feature>
<name>A0ABC9HHP3_FASHE</name>
<comment type="caution">
    <text evidence="2">The sequence shown here is derived from an EMBL/GenBank/DDBJ whole genome shotgun (WGS) entry which is preliminary data.</text>
</comment>
<evidence type="ECO:0000256" key="1">
    <source>
        <dbReference type="SAM" id="SignalP"/>
    </source>
</evidence>
<reference evidence="2 3" key="1">
    <citation type="submission" date="2024-08" db="EMBL/GenBank/DDBJ databases">
        <authorList>
            <person name="Paterson S."/>
        </authorList>
    </citation>
    <scope>NUCLEOTIDE SEQUENCE [LARGE SCALE GENOMIC DNA]</scope>
</reference>
<evidence type="ECO:0008006" key="4">
    <source>
        <dbReference type="Google" id="ProtNLM"/>
    </source>
</evidence>
<evidence type="ECO:0000313" key="2">
    <source>
        <dbReference type="EMBL" id="CAM0512240.1"/>
    </source>
</evidence>
<dbReference type="AlphaFoldDB" id="A0ABC9HHP3"/>
<keyword evidence="3" id="KW-1185">Reference proteome</keyword>
<dbReference type="Proteomes" id="UP001189180">
    <property type="component" value="Unassembled WGS sequence"/>
</dbReference>
<gene>
    <name evidence="2" type="ORF">FHB240107_LOCUS6578</name>
</gene>
<feature type="signal peptide" evidence="1">
    <location>
        <begin position="1"/>
        <end position="22"/>
    </location>
</feature>
<sequence length="92" mass="11015">MKSYIFLIILLFALHSHQEVQPKKEEDRVRANPTEERCVHHIRRTCLSVFLLNLRRFPCCRLRFCCAVGALVEYLTYCHHHQASFTLEWDLI</sequence>
<dbReference type="EMBL" id="CANUEZ050000201">
    <property type="protein sequence ID" value="CAM0512240.1"/>
    <property type="molecule type" value="Genomic_DNA"/>
</dbReference>
<protein>
    <recommendedName>
        <fullName evidence="4">Secreted protein</fullName>
    </recommendedName>
</protein>